<accession>A0A0U1D9E5</accession>
<evidence type="ECO:0000313" key="2">
    <source>
        <dbReference type="EMBL" id="CQD10650.1"/>
    </source>
</evidence>
<gene>
    <name evidence="2" type="ORF">BN000_02201</name>
</gene>
<evidence type="ECO:0000256" key="1">
    <source>
        <dbReference type="SAM" id="MobiDB-lite"/>
    </source>
</evidence>
<reference evidence="3" key="1">
    <citation type="submission" date="2015-03" db="EMBL/GenBank/DDBJ databases">
        <authorList>
            <person name="Urmite Genomes"/>
        </authorList>
    </citation>
    <scope>NUCLEOTIDE SEQUENCE [LARGE SCALE GENOMIC DNA]</scope>
    <source>
        <strain evidence="3">CSUR P1344</strain>
    </source>
</reference>
<dbReference type="AlphaFoldDB" id="A0A0U1D9E5"/>
<protein>
    <submittedName>
        <fullName evidence="2">Uncharacterized protein</fullName>
    </submittedName>
</protein>
<dbReference type="EMBL" id="CTEC01000001">
    <property type="protein sequence ID" value="CQD10650.1"/>
    <property type="molecule type" value="Genomic_DNA"/>
</dbReference>
<name>A0A0U1D9E5_9MYCO</name>
<proteinExistence type="predicted"/>
<sequence>MTFSSSVTPVSLVCPLRVPLIRVTQVRVGVTPVTPVYTYGYTGHGVTPQTTDTDTLSHSTQCRTTMGRQ</sequence>
<dbReference type="Proteomes" id="UP000199601">
    <property type="component" value="Unassembled WGS sequence"/>
</dbReference>
<feature type="region of interest" description="Disordered" evidence="1">
    <location>
        <begin position="50"/>
        <end position="69"/>
    </location>
</feature>
<keyword evidence="3" id="KW-1185">Reference proteome</keyword>
<organism evidence="2 3">
    <name type="scientific">Mycobacterium europaeum</name>
    <dbReference type="NCBI Taxonomy" id="761804"/>
    <lineage>
        <taxon>Bacteria</taxon>
        <taxon>Bacillati</taxon>
        <taxon>Actinomycetota</taxon>
        <taxon>Actinomycetes</taxon>
        <taxon>Mycobacteriales</taxon>
        <taxon>Mycobacteriaceae</taxon>
        <taxon>Mycobacterium</taxon>
        <taxon>Mycobacterium simiae complex</taxon>
    </lineage>
</organism>
<evidence type="ECO:0000313" key="3">
    <source>
        <dbReference type="Proteomes" id="UP000199601"/>
    </source>
</evidence>